<name>A0A9W7C1R0_9STRA</name>
<comment type="similarity">
    <text evidence="1">Belongs to the iron/ascorbate-dependent oxidoreductase family.</text>
</comment>
<dbReference type="Proteomes" id="UP001165160">
    <property type="component" value="Unassembled WGS sequence"/>
</dbReference>
<sequence length="208" mass="23200">MSKLSTEALFSYISLLRFTHPPTSLPLVQKSLSRLRPRPSHFDSVIKNHREKTDPTLPFPSELSLIKSTLSSHTPLHSPSLPEINFPPSPLTFLPPHLLHYTSTSVLSPHLDSVRYSGPSISVLTLLGSASLRLKVARPSEIDLKLTPEFGGLQILNELRTELPETIEIELNAGEGYILSGISRYLMEHEVVGEGERYAVVFRDDLIE</sequence>
<keyword evidence="1" id="KW-0560">Oxidoreductase</keyword>
<protein>
    <recommendedName>
        <fullName evidence="2">Fe2OG dioxygenase domain-containing protein</fullName>
    </recommendedName>
</protein>
<evidence type="ECO:0000313" key="3">
    <source>
        <dbReference type="EMBL" id="GMI00372.1"/>
    </source>
</evidence>
<dbReference type="EMBL" id="BRXX01000247">
    <property type="protein sequence ID" value="GMI00372.1"/>
    <property type="molecule type" value="Genomic_DNA"/>
</dbReference>
<accession>A0A9W7C1R0</accession>
<evidence type="ECO:0000259" key="2">
    <source>
        <dbReference type="PROSITE" id="PS51471"/>
    </source>
</evidence>
<feature type="domain" description="Fe2OG dioxygenase" evidence="2">
    <location>
        <begin position="92"/>
        <end position="206"/>
    </location>
</feature>
<reference evidence="4" key="1">
    <citation type="journal article" date="2023" name="Commun. Biol.">
        <title>Genome analysis of Parmales, the sister group of diatoms, reveals the evolutionary specialization of diatoms from phago-mixotrophs to photoautotrophs.</title>
        <authorList>
            <person name="Ban H."/>
            <person name="Sato S."/>
            <person name="Yoshikawa S."/>
            <person name="Yamada K."/>
            <person name="Nakamura Y."/>
            <person name="Ichinomiya M."/>
            <person name="Sato N."/>
            <person name="Blanc-Mathieu R."/>
            <person name="Endo H."/>
            <person name="Kuwata A."/>
            <person name="Ogata H."/>
        </authorList>
    </citation>
    <scope>NUCLEOTIDE SEQUENCE [LARGE SCALE GENOMIC DNA]</scope>
    <source>
        <strain evidence="4">NIES 3699</strain>
    </source>
</reference>
<dbReference type="InterPro" id="IPR037151">
    <property type="entry name" value="AlkB-like_sf"/>
</dbReference>
<dbReference type="SUPFAM" id="SSF51197">
    <property type="entry name" value="Clavaminate synthase-like"/>
    <property type="match status" value="1"/>
</dbReference>
<dbReference type="PROSITE" id="PS51471">
    <property type="entry name" value="FE2OG_OXY"/>
    <property type="match status" value="1"/>
</dbReference>
<dbReference type="GO" id="GO:0006631">
    <property type="term" value="P:fatty acid metabolic process"/>
    <property type="evidence" value="ECO:0007669"/>
    <property type="project" value="TreeGrafter"/>
</dbReference>
<keyword evidence="1" id="KW-0408">Iron</keyword>
<keyword evidence="4" id="KW-1185">Reference proteome</keyword>
<dbReference type="GO" id="GO:0006974">
    <property type="term" value="P:DNA damage response"/>
    <property type="evidence" value="ECO:0007669"/>
    <property type="project" value="InterPro"/>
</dbReference>
<dbReference type="AlphaFoldDB" id="A0A9W7C1R0"/>
<dbReference type="PANTHER" id="PTHR21052">
    <property type="entry name" value="SPERMATOGENESIS ASSOCIATED 11-RELATED"/>
    <property type="match status" value="1"/>
</dbReference>
<organism evidence="3 4">
    <name type="scientific">Triparma verrucosa</name>
    <dbReference type="NCBI Taxonomy" id="1606542"/>
    <lineage>
        <taxon>Eukaryota</taxon>
        <taxon>Sar</taxon>
        <taxon>Stramenopiles</taxon>
        <taxon>Ochrophyta</taxon>
        <taxon>Bolidophyceae</taxon>
        <taxon>Parmales</taxon>
        <taxon>Triparmaceae</taxon>
        <taxon>Triparma</taxon>
    </lineage>
</organism>
<dbReference type="GO" id="GO:0005759">
    <property type="term" value="C:mitochondrial matrix"/>
    <property type="evidence" value="ECO:0007669"/>
    <property type="project" value="TreeGrafter"/>
</dbReference>
<proteinExistence type="inferred from homology"/>
<evidence type="ECO:0000256" key="1">
    <source>
        <dbReference type="RuleBase" id="RU003682"/>
    </source>
</evidence>
<dbReference type="InterPro" id="IPR032870">
    <property type="entry name" value="ALKBH7-like"/>
</dbReference>
<dbReference type="GO" id="GO:0046872">
    <property type="term" value="F:metal ion binding"/>
    <property type="evidence" value="ECO:0007669"/>
    <property type="project" value="UniProtKB-KW"/>
</dbReference>
<keyword evidence="1" id="KW-0479">Metal-binding</keyword>
<dbReference type="InterPro" id="IPR005123">
    <property type="entry name" value="Oxoglu/Fe-dep_dioxygenase_dom"/>
</dbReference>
<comment type="caution">
    <text evidence="3">The sequence shown here is derived from an EMBL/GenBank/DDBJ whole genome shotgun (WGS) entry which is preliminary data.</text>
</comment>
<evidence type="ECO:0000313" key="4">
    <source>
        <dbReference type="Proteomes" id="UP001165160"/>
    </source>
</evidence>
<dbReference type="PANTHER" id="PTHR21052:SF0">
    <property type="entry name" value="ALPHA-KETOGLUTARATE-DEPENDENT DIOXYGENASE ALKB HOMOLOG 7, MITOCHONDRIAL"/>
    <property type="match status" value="1"/>
</dbReference>
<dbReference type="GO" id="GO:0016491">
    <property type="term" value="F:oxidoreductase activity"/>
    <property type="evidence" value="ECO:0007669"/>
    <property type="project" value="UniProtKB-KW"/>
</dbReference>
<gene>
    <name evidence="3" type="ORF">TrVE_jg12222</name>
</gene>
<dbReference type="Gene3D" id="2.60.120.590">
    <property type="entry name" value="Alpha-ketoglutarate-dependent dioxygenase AlkB-like"/>
    <property type="match status" value="1"/>
</dbReference>